<gene>
    <name evidence="2" type="ORF">EV421DRAFT_315542</name>
</gene>
<evidence type="ECO:0000259" key="1">
    <source>
        <dbReference type="PROSITE" id="PS50011"/>
    </source>
</evidence>
<dbReference type="InterPro" id="IPR008271">
    <property type="entry name" value="Ser/Thr_kinase_AS"/>
</dbReference>
<organism evidence="2 3">
    <name type="scientific">Armillaria borealis</name>
    <dbReference type="NCBI Taxonomy" id="47425"/>
    <lineage>
        <taxon>Eukaryota</taxon>
        <taxon>Fungi</taxon>
        <taxon>Dikarya</taxon>
        <taxon>Basidiomycota</taxon>
        <taxon>Agaricomycotina</taxon>
        <taxon>Agaricomycetes</taxon>
        <taxon>Agaricomycetidae</taxon>
        <taxon>Agaricales</taxon>
        <taxon>Marasmiineae</taxon>
        <taxon>Physalacriaceae</taxon>
        <taxon>Armillaria</taxon>
    </lineage>
</organism>
<comment type="caution">
    <text evidence="2">The sequence shown here is derived from an EMBL/GenBank/DDBJ whole genome shotgun (WGS) entry which is preliminary data.</text>
</comment>
<dbReference type="EMBL" id="JAUEPT010000016">
    <property type="protein sequence ID" value="KAK0445396.1"/>
    <property type="molecule type" value="Genomic_DNA"/>
</dbReference>
<name>A0AA39MSF3_9AGAR</name>
<dbReference type="InterPro" id="IPR000719">
    <property type="entry name" value="Prot_kinase_dom"/>
</dbReference>
<evidence type="ECO:0000313" key="3">
    <source>
        <dbReference type="Proteomes" id="UP001175226"/>
    </source>
</evidence>
<reference evidence="2" key="1">
    <citation type="submission" date="2023-06" db="EMBL/GenBank/DDBJ databases">
        <authorList>
            <consortium name="Lawrence Berkeley National Laboratory"/>
            <person name="Ahrendt S."/>
            <person name="Sahu N."/>
            <person name="Indic B."/>
            <person name="Wong-Bajracharya J."/>
            <person name="Merenyi Z."/>
            <person name="Ke H.-M."/>
            <person name="Monk M."/>
            <person name="Kocsube S."/>
            <person name="Drula E."/>
            <person name="Lipzen A."/>
            <person name="Balint B."/>
            <person name="Henrissat B."/>
            <person name="Andreopoulos B."/>
            <person name="Martin F.M."/>
            <person name="Harder C.B."/>
            <person name="Rigling D."/>
            <person name="Ford K.L."/>
            <person name="Foster G.D."/>
            <person name="Pangilinan J."/>
            <person name="Papanicolaou A."/>
            <person name="Barry K."/>
            <person name="LaButti K."/>
            <person name="Viragh M."/>
            <person name="Koriabine M."/>
            <person name="Yan M."/>
            <person name="Riley R."/>
            <person name="Champramary S."/>
            <person name="Plett K.L."/>
            <person name="Tsai I.J."/>
            <person name="Slot J."/>
            <person name="Sipos G."/>
            <person name="Plett J."/>
            <person name="Nagy L.G."/>
            <person name="Grigoriev I.V."/>
        </authorList>
    </citation>
    <scope>NUCLEOTIDE SEQUENCE</scope>
    <source>
        <strain evidence="2">FPL87.14</strain>
    </source>
</reference>
<dbReference type="GO" id="GO:0004672">
    <property type="term" value="F:protein kinase activity"/>
    <property type="evidence" value="ECO:0007669"/>
    <property type="project" value="InterPro"/>
</dbReference>
<dbReference type="GO" id="GO:0005524">
    <property type="term" value="F:ATP binding"/>
    <property type="evidence" value="ECO:0007669"/>
    <property type="project" value="InterPro"/>
</dbReference>
<dbReference type="Gene3D" id="1.10.510.10">
    <property type="entry name" value="Transferase(Phosphotransferase) domain 1"/>
    <property type="match status" value="1"/>
</dbReference>
<protein>
    <recommendedName>
        <fullName evidence="1">Protein kinase domain-containing protein</fullName>
    </recommendedName>
</protein>
<proteinExistence type="predicted"/>
<keyword evidence="3" id="KW-1185">Reference proteome</keyword>
<dbReference type="Proteomes" id="UP001175226">
    <property type="component" value="Unassembled WGS sequence"/>
</dbReference>
<feature type="domain" description="Protein kinase" evidence="1">
    <location>
        <begin position="1"/>
        <end position="149"/>
    </location>
</feature>
<dbReference type="PROSITE" id="PS50011">
    <property type="entry name" value="PROTEIN_KINASE_DOM"/>
    <property type="match status" value="1"/>
</dbReference>
<accession>A0AA39MSF3</accession>
<dbReference type="InterPro" id="IPR011009">
    <property type="entry name" value="Kinase-like_dom_sf"/>
</dbReference>
<dbReference type="AlphaFoldDB" id="A0AA39MSF3"/>
<evidence type="ECO:0000313" key="2">
    <source>
        <dbReference type="EMBL" id="KAK0445396.1"/>
    </source>
</evidence>
<dbReference type="SUPFAM" id="SSF56112">
    <property type="entry name" value="Protein kinase-like (PK-like)"/>
    <property type="match status" value="1"/>
</dbReference>
<dbReference type="PROSITE" id="PS00108">
    <property type="entry name" value="PROTEIN_KINASE_ST"/>
    <property type="match status" value="1"/>
</dbReference>
<sequence length="149" mass="17841">MPKWSIPFMCDCWFPSTREALRMIHCLLKGLVWLHERKIVHRDFKQGNTLVNFAYGDHWTRCPEDEGFQRFFCRRGMLTYGYIDYNIAVMFPRSASLSECRLPYWKSWDGTNNWWLYDTAQGEHDYDPFAFDVALLGFHLCESFQHLPP</sequence>